<evidence type="ECO:0000313" key="3">
    <source>
        <dbReference type="EMBL" id="KAE8726110.1"/>
    </source>
</evidence>
<sequence>MQYLKSARLLVILINTSFVFARSCGASEAARTSRQASPDPRSITGTTARPNPHCPLPMTRLAHSTRHSSAGREFHRQHLVSG</sequence>
<dbReference type="EMBL" id="VEPZ02000390">
    <property type="protein sequence ID" value="KAE8726110.1"/>
    <property type="molecule type" value="Genomic_DNA"/>
</dbReference>
<name>A0A6A3CA78_HIBSY</name>
<accession>A0A6A3CA78</accession>
<evidence type="ECO:0000256" key="1">
    <source>
        <dbReference type="SAM" id="MobiDB-lite"/>
    </source>
</evidence>
<evidence type="ECO:0000256" key="2">
    <source>
        <dbReference type="SAM" id="SignalP"/>
    </source>
</evidence>
<reference evidence="3" key="1">
    <citation type="submission" date="2019-09" db="EMBL/GenBank/DDBJ databases">
        <title>Draft genome information of white flower Hibiscus syriacus.</title>
        <authorList>
            <person name="Kim Y.-M."/>
        </authorList>
    </citation>
    <scope>NUCLEOTIDE SEQUENCE [LARGE SCALE GENOMIC DNA]</scope>
    <source>
        <strain evidence="3">YM2019G1</strain>
    </source>
</reference>
<gene>
    <name evidence="3" type="ORF">F3Y22_tig00007643pilonHSYRG00018</name>
</gene>
<evidence type="ECO:0008006" key="5">
    <source>
        <dbReference type="Google" id="ProtNLM"/>
    </source>
</evidence>
<feature type="chain" id="PRO_5025439489" description="Secreted protein" evidence="2">
    <location>
        <begin position="22"/>
        <end position="82"/>
    </location>
</feature>
<dbReference type="Proteomes" id="UP000436088">
    <property type="component" value="Unassembled WGS sequence"/>
</dbReference>
<keyword evidence="4" id="KW-1185">Reference proteome</keyword>
<comment type="caution">
    <text evidence="3">The sequence shown here is derived from an EMBL/GenBank/DDBJ whole genome shotgun (WGS) entry which is preliminary data.</text>
</comment>
<dbReference type="AlphaFoldDB" id="A0A6A3CA78"/>
<protein>
    <recommendedName>
        <fullName evidence="5">Secreted protein</fullName>
    </recommendedName>
</protein>
<proteinExistence type="predicted"/>
<evidence type="ECO:0000313" key="4">
    <source>
        <dbReference type="Proteomes" id="UP000436088"/>
    </source>
</evidence>
<feature type="signal peptide" evidence="2">
    <location>
        <begin position="1"/>
        <end position="21"/>
    </location>
</feature>
<feature type="region of interest" description="Disordered" evidence="1">
    <location>
        <begin position="27"/>
        <end position="82"/>
    </location>
</feature>
<organism evidence="3 4">
    <name type="scientific">Hibiscus syriacus</name>
    <name type="common">Rose of Sharon</name>
    <dbReference type="NCBI Taxonomy" id="106335"/>
    <lineage>
        <taxon>Eukaryota</taxon>
        <taxon>Viridiplantae</taxon>
        <taxon>Streptophyta</taxon>
        <taxon>Embryophyta</taxon>
        <taxon>Tracheophyta</taxon>
        <taxon>Spermatophyta</taxon>
        <taxon>Magnoliopsida</taxon>
        <taxon>eudicotyledons</taxon>
        <taxon>Gunneridae</taxon>
        <taxon>Pentapetalae</taxon>
        <taxon>rosids</taxon>
        <taxon>malvids</taxon>
        <taxon>Malvales</taxon>
        <taxon>Malvaceae</taxon>
        <taxon>Malvoideae</taxon>
        <taxon>Hibiscus</taxon>
    </lineage>
</organism>
<keyword evidence="2" id="KW-0732">Signal</keyword>